<keyword evidence="4" id="KW-1185">Reference proteome</keyword>
<dbReference type="EMBL" id="JACLQD010000002">
    <property type="protein sequence ID" value="MBC2835785.1"/>
    <property type="molecule type" value="Genomic_DNA"/>
</dbReference>
<organism evidence="3 4">
    <name type="scientific">Paragemmobacter straminiformis</name>
    <dbReference type="NCBI Taxonomy" id="2045119"/>
    <lineage>
        <taxon>Bacteria</taxon>
        <taxon>Pseudomonadati</taxon>
        <taxon>Pseudomonadota</taxon>
        <taxon>Alphaproteobacteria</taxon>
        <taxon>Rhodobacterales</taxon>
        <taxon>Paracoccaceae</taxon>
        <taxon>Paragemmobacter</taxon>
    </lineage>
</organism>
<keyword evidence="1" id="KW-1133">Transmembrane helix</keyword>
<comment type="caution">
    <text evidence="3">The sequence shown here is derived from an EMBL/GenBank/DDBJ whole genome shotgun (WGS) entry which is preliminary data.</text>
</comment>
<sequence>MTALQRFVRDEGGATAVEFAIVGAIFVVLCMGLIDFGRNFDLQGRVGHAADVAARTLFLDKTATQAQITARIGAAFPTLGFDEMTLTVTNQTIGAHPYRKVTVSMPLHFLTPGFLRRGGTISVDRIVPVG</sequence>
<dbReference type="RefSeq" id="WP_185797361.1">
    <property type="nucleotide sequence ID" value="NZ_JACLQD010000002.1"/>
</dbReference>
<gene>
    <name evidence="3" type="ORF">H7F16_09745</name>
</gene>
<evidence type="ECO:0000256" key="1">
    <source>
        <dbReference type="SAM" id="Phobius"/>
    </source>
</evidence>
<keyword evidence="1" id="KW-0812">Transmembrane</keyword>
<evidence type="ECO:0000313" key="4">
    <source>
        <dbReference type="Proteomes" id="UP000555411"/>
    </source>
</evidence>
<reference evidence="3 4" key="1">
    <citation type="journal article" date="2017" name="Int. J. Syst. Evol. Microbiol.">
        <title>Gemmobacter straminiformis sp. nov., isolated from an artificial fountain.</title>
        <authorList>
            <person name="Kang J.Y."/>
            <person name="Kim M.J."/>
            <person name="Chun J."/>
            <person name="Son K.P."/>
            <person name="Jahng K.Y."/>
        </authorList>
    </citation>
    <scope>NUCLEOTIDE SEQUENCE [LARGE SCALE GENOMIC DNA]</scope>
    <source>
        <strain evidence="3 4">CAM-8</strain>
    </source>
</reference>
<evidence type="ECO:0000313" key="3">
    <source>
        <dbReference type="EMBL" id="MBC2835785.1"/>
    </source>
</evidence>
<name>A0A842I828_9RHOB</name>
<dbReference type="AlphaFoldDB" id="A0A842I828"/>
<dbReference type="Pfam" id="PF07811">
    <property type="entry name" value="TadE"/>
    <property type="match status" value="1"/>
</dbReference>
<protein>
    <submittedName>
        <fullName evidence="3">Pilus assembly protein</fullName>
    </submittedName>
</protein>
<dbReference type="InterPro" id="IPR012495">
    <property type="entry name" value="TadE-like_dom"/>
</dbReference>
<proteinExistence type="predicted"/>
<feature type="domain" description="TadE-like" evidence="2">
    <location>
        <begin position="13"/>
        <end position="55"/>
    </location>
</feature>
<accession>A0A842I828</accession>
<evidence type="ECO:0000259" key="2">
    <source>
        <dbReference type="Pfam" id="PF07811"/>
    </source>
</evidence>
<dbReference type="Proteomes" id="UP000555411">
    <property type="component" value="Unassembled WGS sequence"/>
</dbReference>
<keyword evidence="1" id="KW-0472">Membrane</keyword>
<feature type="transmembrane region" description="Helical" evidence="1">
    <location>
        <begin position="12"/>
        <end position="34"/>
    </location>
</feature>